<sequence length="184" mass="21339">MKIWLIQEDVNLYEHVTLVDADNEKWIEFGSKFVGKSIKDDWTPLKIKLIEHGGKLKKGDIPYLSPGVPIFSKKAINILNEYLSKNTEILPIDFSGDDYRLINVINLLDGIDYKKAVIEYYSDKKRIMAFDKYAFILGKVENQHIFKIVEQPRADVFVSDEFRNKVIESGLEGFKFVEVWDSEA</sequence>
<dbReference type="EMBL" id="MZGX01000050">
    <property type="protein sequence ID" value="OPX41864.1"/>
    <property type="molecule type" value="Genomic_DNA"/>
</dbReference>
<gene>
    <name evidence="2" type="ORF">CLHUN_42630</name>
</gene>
<proteinExistence type="predicted"/>
<keyword evidence="3" id="KW-1185">Reference proteome</keyword>
<accession>A0A1V4SDG3</accession>
<organism evidence="2 3">
    <name type="scientific">Ruminiclostridium hungatei</name>
    <name type="common">Clostridium hungatei</name>
    <dbReference type="NCBI Taxonomy" id="48256"/>
    <lineage>
        <taxon>Bacteria</taxon>
        <taxon>Bacillati</taxon>
        <taxon>Bacillota</taxon>
        <taxon>Clostridia</taxon>
        <taxon>Eubacteriales</taxon>
        <taxon>Oscillospiraceae</taxon>
        <taxon>Ruminiclostridium</taxon>
    </lineage>
</organism>
<dbReference type="OrthoDB" id="5356505at2"/>
<protein>
    <recommendedName>
        <fullName evidence="1">Immunity MXAN-0049 protein domain-containing protein</fullName>
    </recommendedName>
</protein>
<feature type="domain" description="Immunity MXAN-0049 protein" evidence="1">
    <location>
        <begin position="95"/>
        <end position="179"/>
    </location>
</feature>
<evidence type="ECO:0000259" key="1">
    <source>
        <dbReference type="Pfam" id="PF07791"/>
    </source>
</evidence>
<dbReference type="RefSeq" id="WP_080066697.1">
    <property type="nucleotide sequence ID" value="NZ_MZGX01000050.1"/>
</dbReference>
<reference evidence="2 3" key="1">
    <citation type="submission" date="2017-03" db="EMBL/GenBank/DDBJ databases">
        <title>Genome sequence of Clostridium hungatei DSM 14427.</title>
        <authorList>
            <person name="Poehlein A."/>
            <person name="Daniel R."/>
        </authorList>
    </citation>
    <scope>NUCLEOTIDE SEQUENCE [LARGE SCALE GENOMIC DNA]</scope>
    <source>
        <strain evidence="2 3">DSM 14427</strain>
    </source>
</reference>
<name>A0A1V4SDG3_RUMHU</name>
<dbReference type="STRING" id="48256.CLHUN_42630"/>
<dbReference type="Proteomes" id="UP000191554">
    <property type="component" value="Unassembled WGS sequence"/>
</dbReference>
<evidence type="ECO:0000313" key="2">
    <source>
        <dbReference type="EMBL" id="OPX41864.1"/>
    </source>
</evidence>
<dbReference type="Pfam" id="PF07791">
    <property type="entry name" value="Imm11"/>
    <property type="match status" value="1"/>
</dbReference>
<comment type="caution">
    <text evidence="2">The sequence shown here is derived from an EMBL/GenBank/DDBJ whole genome shotgun (WGS) entry which is preliminary data.</text>
</comment>
<evidence type="ECO:0000313" key="3">
    <source>
        <dbReference type="Proteomes" id="UP000191554"/>
    </source>
</evidence>
<dbReference type="InterPro" id="IPR012433">
    <property type="entry name" value="Imm11"/>
</dbReference>
<dbReference type="AlphaFoldDB" id="A0A1V4SDG3"/>